<keyword evidence="3" id="KW-1133">Transmembrane helix</keyword>
<dbReference type="CDD" id="cd03590">
    <property type="entry name" value="CLECT_DC-SIGN_like"/>
    <property type="match status" value="1"/>
</dbReference>
<feature type="compositionally biased region" description="Low complexity" evidence="2">
    <location>
        <begin position="87"/>
        <end position="97"/>
    </location>
</feature>
<keyword evidence="1 5" id="KW-0430">Lectin</keyword>
<dbReference type="InterPro" id="IPR016187">
    <property type="entry name" value="CTDL_fold"/>
</dbReference>
<feature type="region of interest" description="Disordered" evidence="2">
    <location>
        <begin position="129"/>
        <end position="187"/>
    </location>
</feature>
<dbReference type="PANTHER" id="PTHR22803">
    <property type="entry name" value="MANNOSE, PHOSPHOLIPASE, LECTIN RECEPTOR RELATED"/>
    <property type="match status" value="1"/>
</dbReference>
<keyword evidence="3" id="KW-0812">Transmembrane</keyword>
<dbReference type="EMBL" id="KP329196">
    <property type="protein sequence ID" value="AKQ09560.1"/>
    <property type="molecule type" value="mRNA"/>
</dbReference>
<dbReference type="SMART" id="SM00034">
    <property type="entry name" value="CLECT"/>
    <property type="match status" value="1"/>
</dbReference>
<protein>
    <submittedName>
        <fullName evidence="5">C-type lectin receptor C</fullName>
    </submittedName>
</protein>
<dbReference type="Gene3D" id="3.10.100.10">
    <property type="entry name" value="Mannose-Binding Protein A, subunit A"/>
    <property type="match status" value="1"/>
</dbReference>
<feature type="region of interest" description="Disordered" evidence="2">
    <location>
        <begin position="87"/>
        <end position="110"/>
    </location>
</feature>
<evidence type="ECO:0000256" key="1">
    <source>
        <dbReference type="ARBA" id="ARBA00022734"/>
    </source>
</evidence>
<dbReference type="InterPro" id="IPR001304">
    <property type="entry name" value="C-type_lectin-like"/>
</dbReference>
<dbReference type="SMR" id="A0A0U2DWB3"/>
<feature type="domain" description="C-type lectin" evidence="4">
    <location>
        <begin position="195"/>
        <end position="317"/>
    </location>
</feature>
<organism evidence="5">
    <name type="scientific">Plecoglossus altivelis</name>
    <name type="common">Ayu sweetfish</name>
    <name type="synonym">Salmo altivelis</name>
    <dbReference type="NCBI Taxonomy" id="61084"/>
    <lineage>
        <taxon>Eukaryota</taxon>
        <taxon>Metazoa</taxon>
        <taxon>Chordata</taxon>
        <taxon>Craniata</taxon>
        <taxon>Vertebrata</taxon>
        <taxon>Euteleostomi</taxon>
        <taxon>Actinopterygii</taxon>
        <taxon>Neopterygii</taxon>
        <taxon>Teleostei</taxon>
        <taxon>Stomiati</taxon>
        <taxon>Osmeriformes</taxon>
        <taxon>Plecoglossus</taxon>
    </lineage>
</organism>
<dbReference type="AlphaFoldDB" id="A0A0U2DWB3"/>
<dbReference type="GO" id="GO:0030246">
    <property type="term" value="F:carbohydrate binding"/>
    <property type="evidence" value="ECO:0007669"/>
    <property type="project" value="UniProtKB-KW"/>
</dbReference>
<evidence type="ECO:0000256" key="2">
    <source>
        <dbReference type="SAM" id="MobiDB-lite"/>
    </source>
</evidence>
<evidence type="ECO:0000256" key="3">
    <source>
        <dbReference type="SAM" id="Phobius"/>
    </source>
</evidence>
<evidence type="ECO:0000313" key="5">
    <source>
        <dbReference type="EMBL" id="AKQ09560.1"/>
    </source>
</evidence>
<dbReference type="Pfam" id="PF00059">
    <property type="entry name" value="Lectin_C"/>
    <property type="match status" value="1"/>
</dbReference>
<proteinExistence type="evidence at transcript level"/>
<feature type="compositionally biased region" description="Basic and acidic residues" evidence="2">
    <location>
        <begin position="129"/>
        <end position="165"/>
    </location>
</feature>
<dbReference type="InterPro" id="IPR033989">
    <property type="entry name" value="CD209-like_CTLD"/>
</dbReference>
<keyword evidence="3" id="KW-0472">Membrane</keyword>
<feature type="transmembrane region" description="Helical" evidence="3">
    <location>
        <begin position="60"/>
        <end position="79"/>
    </location>
</feature>
<dbReference type="InterPro" id="IPR050111">
    <property type="entry name" value="C-type_lectin/snaclec_domain"/>
</dbReference>
<gene>
    <name evidence="5" type="primary">CTLRC</name>
</gene>
<dbReference type="InterPro" id="IPR016186">
    <property type="entry name" value="C-type_lectin-like/link_sf"/>
</dbReference>
<reference evidence="5" key="1">
    <citation type="submission" date="2014-12" db="EMBL/GenBank/DDBJ databases">
        <title>A C-type lectin receptor C gene from ayu (Plecoglossus altivelis): molecular characterization and its role in the bacteria recognition of monocytes/macrophages.</title>
        <authorList>
            <person name="Shi Y.H."/>
            <person name="Chen J."/>
        </authorList>
    </citation>
    <scope>NUCLEOTIDE SEQUENCE</scope>
</reference>
<dbReference type="PROSITE" id="PS50041">
    <property type="entry name" value="C_TYPE_LECTIN_2"/>
    <property type="match status" value="1"/>
</dbReference>
<accession>A0A0U2DWB3</accession>
<sequence>MLTNAESTLSDGMYSKLIDNERFDLVESDARGPDVQHNSVLSVSPPRGASSQGGQGPYRLASMCLAALCAVLLISLIAVSARYRSLPQGQPGPQAAPLNHSDGQTQMQTQTANMTELTESLVKLRKEKDDLQKERDNLQEETENLQKERDNLQEERDNLQKERDQLLPQTGTQAATPATETTTPTAPCAHPWIHFNSSCYYISSFSEDWKDAQHFCQEMDGHLAIIHTPEEQTFVWDRLPRGHWNAYWFGISDESSEDDWVWVDGTKLVGGFWEEGEPNNHIDEDCGYIVKTRVLERQAIRSWYDAPCSMQWRFICEKEMGAPH</sequence>
<feature type="compositionally biased region" description="Low complexity" evidence="2">
    <location>
        <begin position="168"/>
        <end position="187"/>
    </location>
</feature>
<name>A0A0U2DWB3_PLEAT</name>
<dbReference type="SUPFAM" id="SSF56436">
    <property type="entry name" value="C-type lectin-like"/>
    <property type="match status" value="1"/>
</dbReference>
<keyword evidence="5" id="KW-0675">Receptor</keyword>
<evidence type="ECO:0000259" key="4">
    <source>
        <dbReference type="PROSITE" id="PS50041"/>
    </source>
</evidence>
<feature type="region of interest" description="Disordered" evidence="2">
    <location>
        <begin position="34"/>
        <end position="54"/>
    </location>
</feature>